<dbReference type="AlphaFoldDB" id="A0A4Q7M087"/>
<feature type="transmembrane region" description="Helical" evidence="1">
    <location>
        <begin position="155"/>
        <end position="175"/>
    </location>
</feature>
<reference evidence="2 3" key="1">
    <citation type="submission" date="2019-02" db="EMBL/GenBank/DDBJ databases">
        <title>Sequencing the genomes of 1000 actinobacteria strains.</title>
        <authorList>
            <person name="Klenk H.-P."/>
        </authorList>
    </citation>
    <scope>NUCLEOTIDE SEQUENCE [LARGE SCALE GENOMIC DNA]</scope>
    <source>
        <strain evidence="2 3">DSM 16932</strain>
    </source>
</reference>
<dbReference type="EMBL" id="SGWX01000001">
    <property type="protein sequence ID" value="RZS59962.1"/>
    <property type="molecule type" value="Genomic_DNA"/>
</dbReference>
<organism evidence="2 3">
    <name type="scientific">Xylanimonas ulmi</name>
    <dbReference type="NCBI Taxonomy" id="228973"/>
    <lineage>
        <taxon>Bacteria</taxon>
        <taxon>Bacillati</taxon>
        <taxon>Actinomycetota</taxon>
        <taxon>Actinomycetes</taxon>
        <taxon>Micrococcales</taxon>
        <taxon>Promicromonosporaceae</taxon>
        <taxon>Xylanimonas</taxon>
    </lineage>
</organism>
<feature type="transmembrane region" description="Helical" evidence="1">
    <location>
        <begin position="345"/>
        <end position="365"/>
    </location>
</feature>
<evidence type="ECO:0000256" key="1">
    <source>
        <dbReference type="SAM" id="Phobius"/>
    </source>
</evidence>
<feature type="transmembrane region" description="Helical" evidence="1">
    <location>
        <begin position="182"/>
        <end position="200"/>
    </location>
</feature>
<protein>
    <submittedName>
        <fullName evidence="2">Putative membrane protein DUF2142</fullName>
    </submittedName>
</protein>
<keyword evidence="1" id="KW-0812">Transmembrane</keyword>
<feature type="transmembrane region" description="Helical" evidence="1">
    <location>
        <begin position="372"/>
        <end position="392"/>
    </location>
</feature>
<feature type="transmembrane region" description="Helical" evidence="1">
    <location>
        <begin position="206"/>
        <end position="224"/>
    </location>
</feature>
<keyword evidence="1" id="KW-0472">Membrane</keyword>
<accession>A0A4Q7M087</accession>
<feature type="transmembrane region" description="Helical" evidence="1">
    <location>
        <begin position="231"/>
        <end position="248"/>
    </location>
</feature>
<sequence>MIAPPGRRRARHYDVRMSALRRLTRARNHASTPLRAAALVLGALLVVVAWATASPPGSSPDEDFHLTSIWCPTPLGRACETKIGPDGYTAVQAPQMVISSAVCTAFHPENSGACVKTLTTDPTWSNRLDDGQYPGGFYDVMHVFVGDDVARSVTIMRVVNGLLAIVLFAAVTMLSPPEGRRALVYGHLTVAVPMAVYLIASVNPSSWAITGVAVAWAALHGYLTQPERRRRVGLAALAVGAAVVAATARADAGAFLGVIAVGAVALHFTAVRGRLRLAALPTAVAVIGAAGFASASQAGAVTSGMGGYAQLGDRALLISNIKGLPQLLLGSQMDPLNWVDTPVPAITWVPIVLVIAALAFLGLRVTDVPKRVALLGLVGVYAALPLLLLQLSGAHVGTEVQARYLTPLLPAIMTAALWDPVRRGIPRLSRPQTVLAYAAMVVGHSAVLHTQIRRYVTGLDVGGVNLNDAVEWWGSPVSPVATWILGSFGFAALAVALFLVARPERSEPATVAAHA</sequence>
<evidence type="ECO:0000313" key="3">
    <source>
        <dbReference type="Proteomes" id="UP000293852"/>
    </source>
</evidence>
<feature type="transmembrane region" description="Helical" evidence="1">
    <location>
        <begin position="480"/>
        <end position="500"/>
    </location>
</feature>
<dbReference type="Proteomes" id="UP000293852">
    <property type="component" value="Unassembled WGS sequence"/>
</dbReference>
<proteinExistence type="predicted"/>
<evidence type="ECO:0000313" key="2">
    <source>
        <dbReference type="EMBL" id="RZS59962.1"/>
    </source>
</evidence>
<keyword evidence="1" id="KW-1133">Transmembrane helix</keyword>
<feature type="transmembrane region" description="Helical" evidence="1">
    <location>
        <begin position="254"/>
        <end position="270"/>
    </location>
</feature>
<dbReference type="InterPro" id="IPR018674">
    <property type="entry name" value="DUF2142_membrane"/>
</dbReference>
<gene>
    <name evidence="2" type="ORF">EV386_0202</name>
</gene>
<keyword evidence="3" id="KW-1185">Reference proteome</keyword>
<dbReference type="Pfam" id="PF09913">
    <property type="entry name" value="DUF2142"/>
    <property type="match status" value="1"/>
</dbReference>
<feature type="transmembrane region" description="Helical" evidence="1">
    <location>
        <begin position="277"/>
        <end position="295"/>
    </location>
</feature>
<name>A0A4Q7M087_9MICO</name>
<comment type="caution">
    <text evidence="2">The sequence shown here is derived from an EMBL/GenBank/DDBJ whole genome shotgun (WGS) entry which is preliminary data.</text>
</comment>